<dbReference type="OrthoDB" id="465045at2"/>
<sequence>MSKHTEASTFTIEGRFLGFEIEDGYKLKRLRLGTAEGEQSIKLSKDLKTRLRWDLTSGAWLEITVEKKLDLKTGKLKIKASRITPVIPKNCETNRPSVVDLNAKASAPAKTKAPILVCQKSDCMKRGGKAVCQALAESLRDRGLDDQVAIKGTGCMKQCKAGPNIVMPDKTRYTRIGAEEIPDIIDKHFPTQPACQPAAKIPQQAAEHTQRQVTTLVY</sequence>
<organism evidence="1 2">
    <name type="scientific">Crinalium epipsammum PCC 9333</name>
    <dbReference type="NCBI Taxonomy" id="1173022"/>
    <lineage>
        <taxon>Bacteria</taxon>
        <taxon>Bacillati</taxon>
        <taxon>Cyanobacteriota</taxon>
        <taxon>Cyanophyceae</taxon>
        <taxon>Gomontiellales</taxon>
        <taxon>Gomontiellaceae</taxon>
        <taxon>Crinalium</taxon>
    </lineage>
</organism>
<dbReference type="RefSeq" id="WP_015205029.1">
    <property type="nucleotide sequence ID" value="NC_019753.1"/>
</dbReference>
<dbReference type="HOGENOM" id="CLU_097183_0_0_3"/>
<keyword evidence="2" id="KW-1185">Reference proteome</keyword>
<dbReference type="STRING" id="1173022.Cri9333_4137"/>
<reference evidence="1 2" key="1">
    <citation type="submission" date="2012-06" db="EMBL/GenBank/DDBJ databases">
        <title>Finished chromosome of genome of Crinalium epipsammum PCC 9333.</title>
        <authorList>
            <consortium name="US DOE Joint Genome Institute"/>
            <person name="Gugger M."/>
            <person name="Coursin T."/>
            <person name="Rippka R."/>
            <person name="Tandeau De Marsac N."/>
            <person name="Huntemann M."/>
            <person name="Wei C.-L."/>
            <person name="Han J."/>
            <person name="Detter J.C."/>
            <person name="Han C."/>
            <person name="Tapia R."/>
            <person name="Davenport K."/>
            <person name="Daligault H."/>
            <person name="Erkkila T."/>
            <person name="Gu W."/>
            <person name="Munk A.C.C."/>
            <person name="Teshima H."/>
            <person name="Xu Y."/>
            <person name="Chain P."/>
            <person name="Chen A."/>
            <person name="Krypides N."/>
            <person name="Mavromatis K."/>
            <person name="Markowitz V."/>
            <person name="Szeto E."/>
            <person name="Ivanova N."/>
            <person name="Mikhailova N."/>
            <person name="Ovchinnikova G."/>
            <person name="Pagani I."/>
            <person name="Pati A."/>
            <person name="Goodwin L."/>
            <person name="Peters L."/>
            <person name="Pitluck S."/>
            <person name="Woyke T."/>
            <person name="Kerfeld C."/>
        </authorList>
    </citation>
    <scope>NUCLEOTIDE SEQUENCE [LARGE SCALE GENOMIC DNA]</scope>
    <source>
        <strain evidence="1 2">PCC 9333</strain>
    </source>
</reference>
<evidence type="ECO:0000313" key="1">
    <source>
        <dbReference type="EMBL" id="AFZ14932.1"/>
    </source>
</evidence>
<gene>
    <name evidence="1" type="ORF">Cri9333_4137</name>
</gene>
<protein>
    <recommendedName>
        <fullName evidence="3">(Fe-S)-binding protein</fullName>
    </recommendedName>
</protein>
<dbReference type="Proteomes" id="UP000010472">
    <property type="component" value="Chromosome"/>
</dbReference>
<dbReference type="AlphaFoldDB" id="K9W5A1"/>
<accession>K9W5A1</accession>
<dbReference type="Gene3D" id="3.40.30.10">
    <property type="entry name" value="Glutaredoxin"/>
    <property type="match status" value="1"/>
</dbReference>
<name>K9W5A1_9CYAN</name>
<dbReference type="eggNOG" id="COG3411">
    <property type="taxonomic scope" value="Bacteria"/>
</dbReference>
<dbReference type="PATRIC" id="fig|1173022.3.peg.4471"/>
<dbReference type="InterPro" id="IPR036249">
    <property type="entry name" value="Thioredoxin-like_sf"/>
</dbReference>
<evidence type="ECO:0008006" key="3">
    <source>
        <dbReference type="Google" id="ProtNLM"/>
    </source>
</evidence>
<dbReference type="CDD" id="cd02980">
    <property type="entry name" value="TRX_Fd_family"/>
    <property type="match status" value="1"/>
</dbReference>
<dbReference type="Pfam" id="PF01257">
    <property type="entry name" value="2Fe-2S_thioredx"/>
    <property type="match status" value="1"/>
</dbReference>
<evidence type="ECO:0000313" key="2">
    <source>
        <dbReference type="Proteomes" id="UP000010472"/>
    </source>
</evidence>
<dbReference type="SUPFAM" id="SSF52833">
    <property type="entry name" value="Thioredoxin-like"/>
    <property type="match status" value="1"/>
</dbReference>
<dbReference type="KEGG" id="cep:Cri9333_4137"/>
<dbReference type="EMBL" id="CP003620">
    <property type="protein sequence ID" value="AFZ14932.1"/>
    <property type="molecule type" value="Genomic_DNA"/>
</dbReference>
<proteinExistence type="predicted"/>